<sequence>MRAVINIALEKTMKLVVFNLWVEMQPKERELIVR</sequence>
<proteinExistence type="predicted"/>
<name>A0A8S5T9Z0_9CAUD</name>
<protein>
    <submittedName>
        <fullName evidence="1">Uncharacterized protein</fullName>
    </submittedName>
</protein>
<organism evidence="1">
    <name type="scientific">Siphoviridae sp. ct47y1</name>
    <dbReference type="NCBI Taxonomy" id="2827775"/>
    <lineage>
        <taxon>Viruses</taxon>
        <taxon>Duplodnaviria</taxon>
        <taxon>Heunggongvirae</taxon>
        <taxon>Uroviricota</taxon>
        <taxon>Caudoviricetes</taxon>
    </lineage>
</organism>
<reference evidence="1" key="1">
    <citation type="journal article" date="2021" name="Proc. Natl. Acad. Sci. U.S.A.">
        <title>A Catalog of Tens of Thousands of Viruses from Human Metagenomes Reveals Hidden Associations with Chronic Diseases.</title>
        <authorList>
            <person name="Tisza M.J."/>
            <person name="Buck C.B."/>
        </authorList>
    </citation>
    <scope>NUCLEOTIDE SEQUENCE</scope>
    <source>
        <strain evidence="1">Ct47y1</strain>
    </source>
</reference>
<dbReference type="EMBL" id="BK032777">
    <property type="protein sequence ID" value="DAF59843.1"/>
    <property type="molecule type" value="Genomic_DNA"/>
</dbReference>
<evidence type="ECO:0000313" key="1">
    <source>
        <dbReference type="EMBL" id="DAF59843.1"/>
    </source>
</evidence>
<accession>A0A8S5T9Z0</accession>